<protein>
    <recommendedName>
        <fullName evidence="4">RING-type E3 ubiquitin transferase</fullName>
        <ecNumber evidence="4">2.3.2.27</ecNumber>
    </recommendedName>
</protein>
<dbReference type="Proteomes" id="UP001642409">
    <property type="component" value="Unassembled WGS sequence"/>
</dbReference>
<dbReference type="InterPro" id="IPR013083">
    <property type="entry name" value="Znf_RING/FYVE/PHD"/>
</dbReference>
<dbReference type="EMBL" id="CATOUU010000884">
    <property type="protein sequence ID" value="CAI9957251.1"/>
    <property type="molecule type" value="Genomic_DNA"/>
</dbReference>
<evidence type="ECO:0000313" key="14">
    <source>
        <dbReference type="EMBL" id="CAL6012881.1"/>
    </source>
</evidence>
<dbReference type="SUPFAM" id="SSF57850">
    <property type="entry name" value="RING/U-box"/>
    <property type="match status" value="1"/>
</dbReference>
<keyword evidence="6" id="KW-0479">Metal-binding</keyword>
<dbReference type="EMBL" id="CAXDID020000067">
    <property type="protein sequence ID" value="CAL6012881.1"/>
    <property type="molecule type" value="Genomic_DNA"/>
</dbReference>
<evidence type="ECO:0000256" key="5">
    <source>
        <dbReference type="ARBA" id="ARBA00022679"/>
    </source>
</evidence>
<evidence type="ECO:0000256" key="10">
    <source>
        <dbReference type="ARBA" id="ARBA00023136"/>
    </source>
</evidence>
<sequence>MNVSCPICIDVPNYPVLLTCGHVFCCDCVHFWFKNSRSCPVCKQVQILPLVKVYIGRTDGEDRRDVEDVQMNEEVQRDVRYVYRLPRQPTKVRPYELPKRT</sequence>
<dbReference type="GO" id="GO:0061630">
    <property type="term" value="F:ubiquitin protein ligase activity"/>
    <property type="evidence" value="ECO:0007669"/>
    <property type="project" value="UniProtKB-EC"/>
</dbReference>
<keyword evidence="15" id="KW-1185">Reference proteome</keyword>
<evidence type="ECO:0000256" key="9">
    <source>
        <dbReference type="ARBA" id="ARBA00022833"/>
    </source>
</evidence>
<dbReference type="PROSITE" id="PS50089">
    <property type="entry name" value="ZF_RING_2"/>
    <property type="match status" value="1"/>
</dbReference>
<proteinExistence type="predicted"/>
<keyword evidence="7 11" id="KW-0863">Zinc-finger</keyword>
<keyword evidence="10" id="KW-0472">Membrane</keyword>
<keyword evidence="9" id="KW-0862">Zinc</keyword>
<dbReference type="Pfam" id="PF13639">
    <property type="entry name" value="zf-RING_2"/>
    <property type="match status" value="1"/>
</dbReference>
<evidence type="ECO:0000256" key="4">
    <source>
        <dbReference type="ARBA" id="ARBA00012483"/>
    </source>
</evidence>
<dbReference type="InterPro" id="IPR001841">
    <property type="entry name" value="Znf_RING"/>
</dbReference>
<dbReference type="EC" id="2.3.2.27" evidence="4"/>
<evidence type="ECO:0000313" key="13">
    <source>
        <dbReference type="EMBL" id="CAI9957251.1"/>
    </source>
</evidence>
<dbReference type="PANTHER" id="PTHR12313">
    <property type="entry name" value="E3 UBIQUITIN-PROTEIN LIGASE RNF5-RELATED"/>
    <property type="match status" value="1"/>
</dbReference>
<evidence type="ECO:0000313" key="15">
    <source>
        <dbReference type="Proteomes" id="UP001642409"/>
    </source>
</evidence>
<accession>A0AA86UMK9</accession>
<keyword evidence="5" id="KW-0808">Transferase</keyword>
<evidence type="ECO:0000256" key="3">
    <source>
        <dbReference type="ARBA" id="ARBA00004906"/>
    </source>
</evidence>
<dbReference type="GO" id="GO:0005783">
    <property type="term" value="C:endoplasmic reticulum"/>
    <property type="evidence" value="ECO:0007669"/>
    <property type="project" value="InterPro"/>
</dbReference>
<organism evidence="13">
    <name type="scientific">Hexamita inflata</name>
    <dbReference type="NCBI Taxonomy" id="28002"/>
    <lineage>
        <taxon>Eukaryota</taxon>
        <taxon>Metamonada</taxon>
        <taxon>Diplomonadida</taxon>
        <taxon>Hexamitidae</taxon>
        <taxon>Hexamitinae</taxon>
        <taxon>Hexamita</taxon>
    </lineage>
</organism>
<evidence type="ECO:0000256" key="1">
    <source>
        <dbReference type="ARBA" id="ARBA00000900"/>
    </source>
</evidence>
<evidence type="ECO:0000256" key="7">
    <source>
        <dbReference type="ARBA" id="ARBA00022771"/>
    </source>
</evidence>
<dbReference type="GO" id="GO:0008270">
    <property type="term" value="F:zinc ion binding"/>
    <property type="evidence" value="ECO:0007669"/>
    <property type="project" value="UniProtKB-KW"/>
</dbReference>
<dbReference type="SMART" id="SM00184">
    <property type="entry name" value="RING"/>
    <property type="match status" value="1"/>
</dbReference>
<dbReference type="PROSITE" id="PS00518">
    <property type="entry name" value="ZF_RING_1"/>
    <property type="match status" value="1"/>
</dbReference>
<evidence type="ECO:0000259" key="12">
    <source>
        <dbReference type="PROSITE" id="PS50089"/>
    </source>
</evidence>
<reference evidence="13" key="1">
    <citation type="submission" date="2023-06" db="EMBL/GenBank/DDBJ databases">
        <authorList>
            <person name="Kurt Z."/>
        </authorList>
    </citation>
    <scope>NUCLEOTIDE SEQUENCE</scope>
</reference>
<feature type="domain" description="RING-type" evidence="12">
    <location>
        <begin position="5"/>
        <end position="43"/>
    </location>
</feature>
<name>A0AA86UMK9_9EUKA</name>
<comment type="caution">
    <text evidence="13">The sequence shown here is derived from an EMBL/GenBank/DDBJ whole genome shotgun (WGS) entry which is preliminary data.</text>
</comment>
<keyword evidence="8" id="KW-0833">Ubl conjugation pathway</keyword>
<dbReference type="InterPro" id="IPR045103">
    <property type="entry name" value="RNF5/RNF185-like"/>
</dbReference>
<gene>
    <name evidence="14" type="ORF">HINF_LOCUS23518</name>
    <name evidence="13" type="ORF">HINF_LOCUS44896</name>
</gene>
<comment type="pathway">
    <text evidence="3">Protein modification; protein ubiquitination.</text>
</comment>
<reference evidence="14 15" key="2">
    <citation type="submission" date="2024-07" db="EMBL/GenBank/DDBJ databases">
        <authorList>
            <person name="Akdeniz Z."/>
        </authorList>
    </citation>
    <scope>NUCLEOTIDE SEQUENCE [LARGE SCALE GENOMIC DNA]</scope>
</reference>
<dbReference type="Gene3D" id="3.30.40.10">
    <property type="entry name" value="Zinc/RING finger domain, C3HC4 (zinc finger)"/>
    <property type="match status" value="1"/>
</dbReference>
<evidence type="ECO:0000256" key="8">
    <source>
        <dbReference type="ARBA" id="ARBA00022786"/>
    </source>
</evidence>
<dbReference type="AlphaFoldDB" id="A0AA86UMK9"/>
<comment type="subcellular location">
    <subcellularLocation>
        <location evidence="2">Endomembrane system</location>
    </subcellularLocation>
</comment>
<evidence type="ECO:0000256" key="11">
    <source>
        <dbReference type="PROSITE-ProRule" id="PRU00175"/>
    </source>
</evidence>
<comment type="catalytic activity">
    <reaction evidence="1">
        <text>S-ubiquitinyl-[E2 ubiquitin-conjugating enzyme]-L-cysteine + [acceptor protein]-L-lysine = [E2 ubiquitin-conjugating enzyme]-L-cysteine + N(6)-ubiquitinyl-[acceptor protein]-L-lysine.</text>
        <dbReference type="EC" id="2.3.2.27"/>
    </reaction>
</comment>
<dbReference type="InterPro" id="IPR017907">
    <property type="entry name" value="Znf_RING_CS"/>
</dbReference>
<dbReference type="GO" id="GO:0006511">
    <property type="term" value="P:ubiquitin-dependent protein catabolic process"/>
    <property type="evidence" value="ECO:0007669"/>
    <property type="project" value="InterPro"/>
</dbReference>
<evidence type="ECO:0000256" key="6">
    <source>
        <dbReference type="ARBA" id="ARBA00022723"/>
    </source>
</evidence>
<evidence type="ECO:0000256" key="2">
    <source>
        <dbReference type="ARBA" id="ARBA00004308"/>
    </source>
</evidence>